<dbReference type="GeneID" id="28858404"/>
<reference evidence="1 2" key="1">
    <citation type="journal article" date="2016" name="PLoS Pathog.">
        <title>Biosynthesis of antibiotic leucinostatins in bio-control fungus Purpureocillium lilacinum and their inhibition on phytophthora revealed by genome mining.</title>
        <authorList>
            <person name="Wang G."/>
            <person name="Liu Z."/>
            <person name="Lin R."/>
            <person name="Li E."/>
            <person name="Mao Z."/>
            <person name="Ling J."/>
            <person name="Yang Y."/>
            <person name="Yin W.B."/>
            <person name="Xie B."/>
        </authorList>
    </citation>
    <scope>NUCLEOTIDE SEQUENCE [LARGE SCALE GENOMIC DNA]</scope>
    <source>
        <strain evidence="1">170</strain>
    </source>
</reference>
<keyword evidence="2" id="KW-1185">Reference proteome</keyword>
<accession>A0A179FBF5</accession>
<organism evidence="1 2">
    <name type="scientific">Pochonia chlamydosporia 170</name>
    <dbReference type="NCBI Taxonomy" id="1380566"/>
    <lineage>
        <taxon>Eukaryota</taxon>
        <taxon>Fungi</taxon>
        <taxon>Dikarya</taxon>
        <taxon>Ascomycota</taxon>
        <taxon>Pezizomycotina</taxon>
        <taxon>Sordariomycetes</taxon>
        <taxon>Hypocreomycetidae</taxon>
        <taxon>Hypocreales</taxon>
        <taxon>Clavicipitaceae</taxon>
        <taxon>Pochonia</taxon>
    </lineage>
</organism>
<evidence type="ECO:0000313" key="2">
    <source>
        <dbReference type="Proteomes" id="UP000078397"/>
    </source>
</evidence>
<gene>
    <name evidence="1" type="ORF">VFPPC_16657</name>
</gene>
<proteinExistence type="predicted"/>
<name>A0A179FBF5_METCM</name>
<dbReference type="KEGG" id="pchm:VFPPC_16657"/>
<dbReference type="AlphaFoldDB" id="A0A179FBF5"/>
<dbReference type="RefSeq" id="XP_018140143.2">
    <property type="nucleotide sequence ID" value="XM_018294410.2"/>
</dbReference>
<protein>
    <submittedName>
        <fullName evidence="1">Uncharacterized protein</fullName>
    </submittedName>
</protein>
<dbReference type="Proteomes" id="UP000078397">
    <property type="component" value="Unassembled WGS sequence"/>
</dbReference>
<evidence type="ECO:0000313" key="1">
    <source>
        <dbReference type="EMBL" id="OAQ62439.2"/>
    </source>
</evidence>
<comment type="caution">
    <text evidence="1">The sequence shown here is derived from an EMBL/GenBank/DDBJ whole genome shotgun (WGS) entry which is preliminary data.</text>
</comment>
<dbReference type="EMBL" id="LSBJ02000007">
    <property type="protein sequence ID" value="OAQ62439.2"/>
    <property type="molecule type" value="Genomic_DNA"/>
</dbReference>
<sequence length="51" mass="5482">MTSNGSQSTLAATIAKYIRGTSMGTWFQEQHLLSNPKVACYDSHVHAALSA</sequence>